<dbReference type="GO" id="GO:0034388">
    <property type="term" value="C:Pwp2p-containing subcomplex of 90S preribosome"/>
    <property type="evidence" value="ECO:0007669"/>
    <property type="project" value="TreeGrafter"/>
</dbReference>
<dbReference type="GeneID" id="27359069"/>
<feature type="region of interest" description="Disordered" evidence="8">
    <location>
        <begin position="178"/>
        <end position="242"/>
    </location>
</feature>
<evidence type="ECO:0000256" key="2">
    <source>
        <dbReference type="ARBA" id="ARBA00022552"/>
    </source>
</evidence>
<dbReference type="Proteomes" id="UP000053342">
    <property type="component" value="Unassembled WGS sequence"/>
</dbReference>
<evidence type="ECO:0000256" key="4">
    <source>
        <dbReference type="ARBA" id="ARBA00022737"/>
    </source>
</evidence>
<feature type="compositionally biased region" description="Basic and acidic residues" evidence="8">
    <location>
        <begin position="8"/>
        <end position="21"/>
    </location>
</feature>
<dbReference type="PANTHER" id="PTHR18359:SF0">
    <property type="entry name" value="U3 SMALL NUCLEOLAR RNA-ASSOCIATED PROTEIN 18 HOMOLOG"/>
    <property type="match status" value="1"/>
</dbReference>
<feature type="repeat" description="WD" evidence="7">
    <location>
        <begin position="575"/>
        <end position="603"/>
    </location>
</feature>
<keyword evidence="4" id="KW-0677">Repeat</keyword>
<feature type="region of interest" description="Disordered" evidence="8">
    <location>
        <begin position="40"/>
        <end position="76"/>
    </location>
</feature>
<dbReference type="HOGENOM" id="CLU_011055_1_0_1"/>
<feature type="region of interest" description="Disordered" evidence="8">
    <location>
        <begin position="91"/>
        <end position="123"/>
    </location>
</feature>
<dbReference type="PROSITE" id="PS50294">
    <property type="entry name" value="WD_REPEATS_REGION"/>
    <property type="match status" value="1"/>
</dbReference>
<reference evidence="9 10" key="1">
    <citation type="submission" date="2015-01" db="EMBL/GenBank/DDBJ databases">
        <title>The Genome Sequence of Exophiala oligosperma CBS72588.</title>
        <authorList>
            <consortium name="The Broad Institute Genomics Platform"/>
            <person name="Cuomo C."/>
            <person name="de Hoog S."/>
            <person name="Gorbushina A."/>
            <person name="Stielow B."/>
            <person name="Teixiera M."/>
            <person name="Abouelleil A."/>
            <person name="Chapman S.B."/>
            <person name="Priest M."/>
            <person name="Young S.K."/>
            <person name="Wortman J."/>
            <person name="Nusbaum C."/>
            <person name="Birren B."/>
        </authorList>
    </citation>
    <scope>NUCLEOTIDE SEQUENCE [LARGE SCALE GENOMIC DNA]</scope>
    <source>
        <strain evidence="9 10">CBS 72588</strain>
    </source>
</reference>
<organism evidence="9 10">
    <name type="scientific">Exophiala oligosperma</name>
    <dbReference type="NCBI Taxonomy" id="215243"/>
    <lineage>
        <taxon>Eukaryota</taxon>
        <taxon>Fungi</taxon>
        <taxon>Dikarya</taxon>
        <taxon>Ascomycota</taxon>
        <taxon>Pezizomycotina</taxon>
        <taxon>Eurotiomycetes</taxon>
        <taxon>Chaetothyriomycetidae</taxon>
        <taxon>Chaetothyriales</taxon>
        <taxon>Herpotrichiellaceae</taxon>
        <taxon>Exophiala</taxon>
    </lineage>
</organism>
<keyword evidence="10" id="KW-1185">Reference proteome</keyword>
<dbReference type="SUPFAM" id="SSF50978">
    <property type="entry name" value="WD40 repeat-like"/>
    <property type="match status" value="1"/>
</dbReference>
<dbReference type="OrthoDB" id="1935146at2759"/>
<sequence length="603" mass="66276">MVAPTNAKKADDRRNQTDALEKDEVELRLEKALFGDDAGFLNSLAGRKPQQVEGASTRVYGSSDLESPRLEDQQDNLSDVADEDLFFLDAGTGERPIPVSKDLEHTEPLHSSSHAQPTWYDSDDDRITVSLASHTRLRKLRDTESDDVVSGRQYIQRLRRQYESLHPTPDWVKYARKRRKLSAQDDGDKDTDSDVSMDEGSDSLPSAQPLSELLRSAGSLTSTARQPSQEQKGPRKLRPEVIDIQRTKDVAASGPSSIDSLQFHPYYPLLLAAGPSSTATIYHVSPHPPNPNPILTSLHLRGTPIHTAAFCRPSSSTAVTDAEHDQTHIFLSSRRRYFHSWSLSTGGVKKVTRALYGDTRKEQRTMESFKVSPCGRYIGLVGSSRKGGGSINVLSTETMQWVCSCRVDSRGGVADFAWWRNGNGFAVVGKNGEVSEYDIDSRRVVARWIDEGAVGITVIALGGEPSPGQACRGGSRWVAVGSSSGVVNLYDRRGWSTEAAEGAATTNPPGTDERPRPARVLEQLVTPISHIEFSDDGQMLVMGSRWKKGALRLVHLPSCTVYRNWPTDKTPLGRVSAVALSPDGRYLAVGNDQGKIKLWEISE</sequence>
<dbReference type="RefSeq" id="XP_016261650.1">
    <property type="nucleotide sequence ID" value="XM_016408170.1"/>
</dbReference>
<evidence type="ECO:0000313" key="10">
    <source>
        <dbReference type="Proteomes" id="UP000053342"/>
    </source>
</evidence>
<feature type="region of interest" description="Disordered" evidence="8">
    <location>
        <begin position="1"/>
        <end position="21"/>
    </location>
</feature>
<dbReference type="InterPro" id="IPR015943">
    <property type="entry name" value="WD40/YVTN_repeat-like_dom_sf"/>
</dbReference>
<feature type="compositionally biased region" description="Polar residues" evidence="8">
    <location>
        <begin position="218"/>
        <end position="231"/>
    </location>
</feature>
<dbReference type="Pfam" id="PF00400">
    <property type="entry name" value="WD40"/>
    <property type="match status" value="1"/>
</dbReference>
<comment type="similarity">
    <text evidence="6">Belongs to the WD repeat UTP18 family.</text>
</comment>
<dbReference type="PANTHER" id="PTHR18359">
    <property type="entry name" value="WD-REPEAT PROTEIN-RELATED"/>
    <property type="match status" value="1"/>
</dbReference>
<evidence type="ECO:0000256" key="3">
    <source>
        <dbReference type="ARBA" id="ARBA00022574"/>
    </source>
</evidence>
<evidence type="ECO:0000256" key="6">
    <source>
        <dbReference type="ARBA" id="ARBA00025767"/>
    </source>
</evidence>
<proteinExistence type="inferred from homology"/>
<dbReference type="Gene3D" id="2.130.10.10">
    <property type="entry name" value="YVTN repeat-like/Quinoprotein amine dehydrogenase"/>
    <property type="match status" value="1"/>
</dbReference>
<name>A0A0D2E0V6_9EURO</name>
<accession>A0A0D2E0V6</accession>
<evidence type="ECO:0000256" key="5">
    <source>
        <dbReference type="ARBA" id="ARBA00023242"/>
    </source>
</evidence>
<keyword evidence="3 7" id="KW-0853">WD repeat</keyword>
<dbReference type="AlphaFoldDB" id="A0A0D2E0V6"/>
<dbReference type="FunFam" id="2.130.10.10:FF:000549">
    <property type="entry name" value="Small nucleolar ribonucleoprotein complex subunit"/>
    <property type="match status" value="1"/>
</dbReference>
<keyword evidence="5" id="KW-0539">Nucleus</keyword>
<evidence type="ECO:0000256" key="8">
    <source>
        <dbReference type="SAM" id="MobiDB-lite"/>
    </source>
</evidence>
<dbReference type="EMBL" id="KN847337">
    <property type="protein sequence ID" value="KIW41434.1"/>
    <property type="molecule type" value="Genomic_DNA"/>
</dbReference>
<dbReference type="InterPro" id="IPR036322">
    <property type="entry name" value="WD40_repeat_dom_sf"/>
</dbReference>
<dbReference type="SMART" id="SM00320">
    <property type="entry name" value="WD40"/>
    <property type="match status" value="4"/>
</dbReference>
<evidence type="ECO:0000256" key="1">
    <source>
        <dbReference type="ARBA" id="ARBA00004604"/>
    </source>
</evidence>
<dbReference type="STRING" id="215243.A0A0D2E0V6"/>
<dbReference type="VEuPathDB" id="FungiDB:PV06_06995"/>
<dbReference type="PROSITE" id="PS50082">
    <property type="entry name" value="WD_REPEATS_2"/>
    <property type="match status" value="1"/>
</dbReference>
<gene>
    <name evidence="9" type="ORF">PV06_06995</name>
</gene>
<dbReference type="GO" id="GO:0032040">
    <property type="term" value="C:small-subunit processome"/>
    <property type="evidence" value="ECO:0007669"/>
    <property type="project" value="TreeGrafter"/>
</dbReference>
<dbReference type="InterPro" id="IPR045161">
    <property type="entry name" value="Utp18"/>
</dbReference>
<dbReference type="InterPro" id="IPR001680">
    <property type="entry name" value="WD40_rpt"/>
</dbReference>
<evidence type="ECO:0000313" key="9">
    <source>
        <dbReference type="EMBL" id="KIW41434.1"/>
    </source>
</evidence>
<keyword evidence="2" id="KW-0698">rRNA processing</keyword>
<protein>
    <submittedName>
        <fullName evidence="9">Uncharacterized protein</fullName>
    </submittedName>
</protein>
<evidence type="ECO:0000256" key="7">
    <source>
        <dbReference type="PROSITE-ProRule" id="PRU00221"/>
    </source>
</evidence>
<dbReference type="GO" id="GO:0006364">
    <property type="term" value="P:rRNA processing"/>
    <property type="evidence" value="ECO:0007669"/>
    <property type="project" value="UniProtKB-KW"/>
</dbReference>
<comment type="subcellular location">
    <subcellularLocation>
        <location evidence="1">Nucleus</location>
        <location evidence="1">Nucleolus</location>
    </subcellularLocation>
</comment>
<feature type="compositionally biased region" description="Acidic residues" evidence="8">
    <location>
        <begin position="185"/>
        <end position="201"/>
    </location>
</feature>